<dbReference type="SUPFAM" id="SSF47413">
    <property type="entry name" value="lambda repressor-like DNA-binding domains"/>
    <property type="match status" value="1"/>
</dbReference>
<keyword evidence="3" id="KW-0804">Transcription</keyword>
<dbReference type="SMART" id="SM00354">
    <property type="entry name" value="HTH_LACI"/>
    <property type="match status" value="1"/>
</dbReference>
<keyword evidence="1" id="KW-0805">Transcription regulation</keyword>
<dbReference type="CDD" id="cd01392">
    <property type="entry name" value="HTH_LacI"/>
    <property type="match status" value="1"/>
</dbReference>
<keyword evidence="6" id="KW-1185">Reference proteome</keyword>
<gene>
    <name evidence="5" type="ORF">ELQ90_03190</name>
</gene>
<dbReference type="OrthoDB" id="3510266at2"/>
<organism evidence="5 6">
    <name type="scientific">Labedella phragmitis</name>
    <dbReference type="NCBI Taxonomy" id="2498849"/>
    <lineage>
        <taxon>Bacteria</taxon>
        <taxon>Bacillati</taxon>
        <taxon>Actinomycetota</taxon>
        <taxon>Actinomycetes</taxon>
        <taxon>Micrococcales</taxon>
        <taxon>Microbacteriaceae</taxon>
        <taxon>Labedella</taxon>
    </lineage>
</organism>
<dbReference type="InterPro" id="IPR046335">
    <property type="entry name" value="LacI/GalR-like_sensor"/>
</dbReference>
<dbReference type="PANTHER" id="PTHR30146:SF138">
    <property type="entry name" value="TRANSCRIPTIONAL REGULATORY PROTEIN"/>
    <property type="match status" value="1"/>
</dbReference>
<comment type="caution">
    <text evidence="5">The sequence shown here is derived from an EMBL/GenBank/DDBJ whole genome shotgun (WGS) entry which is preliminary data.</text>
</comment>
<reference evidence="5 6" key="1">
    <citation type="submission" date="2018-12" db="EMBL/GenBank/DDBJ databases">
        <authorList>
            <person name="Li F."/>
        </authorList>
    </citation>
    <scope>NUCLEOTIDE SEQUENCE [LARGE SCALE GENOMIC DNA]</scope>
    <source>
        <strain evidence="5 6">11W25H-1</strain>
    </source>
</reference>
<name>A0A444PYJ5_9MICO</name>
<dbReference type="Gene3D" id="1.10.260.40">
    <property type="entry name" value="lambda repressor-like DNA-binding domains"/>
    <property type="match status" value="1"/>
</dbReference>
<dbReference type="CDD" id="cd06267">
    <property type="entry name" value="PBP1_LacI_sugar_binding-like"/>
    <property type="match status" value="1"/>
</dbReference>
<evidence type="ECO:0000256" key="1">
    <source>
        <dbReference type="ARBA" id="ARBA00023015"/>
    </source>
</evidence>
<dbReference type="Pfam" id="PF00356">
    <property type="entry name" value="LacI"/>
    <property type="match status" value="1"/>
</dbReference>
<dbReference type="InterPro" id="IPR010982">
    <property type="entry name" value="Lambda_DNA-bd_dom_sf"/>
</dbReference>
<dbReference type="AlphaFoldDB" id="A0A444PYJ5"/>
<dbReference type="InterPro" id="IPR000843">
    <property type="entry name" value="HTH_LacI"/>
</dbReference>
<dbReference type="Pfam" id="PF13377">
    <property type="entry name" value="Peripla_BP_3"/>
    <property type="match status" value="1"/>
</dbReference>
<dbReference type="Gene3D" id="3.40.50.2300">
    <property type="match status" value="2"/>
</dbReference>
<dbReference type="PANTHER" id="PTHR30146">
    <property type="entry name" value="LACI-RELATED TRANSCRIPTIONAL REPRESSOR"/>
    <property type="match status" value="1"/>
</dbReference>
<sequence length="334" mass="34319">MTAARRTTLQDVADAAGLSKAATSYALRGMRGSRETQERVRAVAAALGYTVNPVARALASGRSGTVGIAGSLGDMWQQGLTVMLSSALRDIGQSSSIADIDASPERESAALTAFAAQRVDGIITLPAGPSGSYWATVPGDVRVVSIGDSLAARPRSASVLFENEYGVSTALGRLADLGHRSIGVLAPALPTTPGRPAALLAQTVGRALGVRVVVTASPASVAGAAQTAGGILRSQPTVTALFCLSDSIAFGAYRAAREAGLDVPTDLSILGYDDSELASLVSPPLTTFAWDEQAIVDTALGFLSSDDGEWSPRTTTFRPDFVERDSTAPAPART</sequence>
<protein>
    <submittedName>
        <fullName evidence="5">LacI family transcriptional regulator</fullName>
    </submittedName>
</protein>
<evidence type="ECO:0000256" key="3">
    <source>
        <dbReference type="ARBA" id="ARBA00023163"/>
    </source>
</evidence>
<proteinExistence type="predicted"/>
<evidence type="ECO:0000259" key="4">
    <source>
        <dbReference type="PROSITE" id="PS50932"/>
    </source>
</evidence>
<keyword evidence="2" id="KW-0238">DNA-binding</keyword>
<evidence type="ECO:0000256" key="2">
    <source>
        <dbReference type="ARBA" id="ARBA00023125"/>
    </source>
</evidence>
<evidence type="ECO:0000313" key="5">
    <source>
        <dbReference type="EMBL" id="RWZ52955.1"/>
    </source>
</evidence>
<dbReference type="Proteomes" id="UP000288547">
    <property type="component" value="Unassembled WGS sequence"/>
</dbReference>
<dbReference type="GO" id="GO:0000976">
    <property type="term" value="F:transcription cis-regulatory region binding"/>
    <property type="evidence" value="ECO:0007669"/>
    <property type="project" value="TreeGrafter"/>
</dbReference>
<dbReference type="PROSITE" id="PS50932">
    <property type="entry name" value="HTH_LACI_2"/>
    <property type="match status" value="1"/>
</dbReference>
<dbReference type="GO" id="GO:0003700">
    <property type="term" value="F:DNA-binding transcription factor activity"/>
    <property type="evidence" value="ECO:0007669"/>
    <property type="project" value="TreeGrafter"/>
</dbReference>
<feature type="domain" description="HTH lacI-type" evidence="4">
    <location>
        <begin position="7"/>
        <end position="60"/>
    </location>
</feature>
<dbReference type="SUPFAM" id="SSF53822">
    <property type="entry name" value="Periplasmic binding protein-like I"/>
    <property type="match status" value="1"/>
</dbReference>
<evidence type="ECO:0000313" key="6">
    <source>
        <dbReference type="Proteomes" id="UP000288547"/>
    </source>
</evidence>
<accession>A0A444PYJ5</accession>
<dbReference type="EMBL" id="RZNB01000001">
    <property type="protein sequence ID" value="RWZ52955.1"/>
    <property type="molecule type" value="Genomic_DNA"/>
</dbReference>
<dbReference type="RefSeq" id="WP_128493798.1">
    <property type="nucleotide sequence ID" value="NZ_RZNB01000001.1"/>
</dbReference>
<dbReference type="InterPro" id="IPR028082">
    <property type="entry name" value="Peripla_BP_I"/>
</dbReference>